<dbReference type="EC" id="4.2.1.75" evidence="3 9"/>
<dbReference type="eggNOG" id="COG1587">
    <property type="taxonomic scope" value="Bacteria"/>
</dbReference>
<sequence>MTDPHHPLTGCTTLILRPEGRATPLITRITHAGGHTVTAPLITREPITTDQRATLDTHTAALHTYAWVAVTSVNAVDELIASIQRTHPTTPLTTVCTTTQWASVGPATTRALRAHGITVAWEATENSASGMLAQWPAANTHTDPRTAVLLPLGNLATTQLETGLTSAGYTPTRVTTYLTVAHPAPPSALAAWRAGRIDAVILTSGSIVEQFVAQFGHPSPGPGPAQGNEDRPVFVAIGEPTRRAAQRHSLPIDAVARQASTAGLVDALVDAWTARTLAQPEGTL</sequence>
<feature type="domain" description="Tetrapyrrole biosynthesis uroporphyrinogen III synthase" evidence="10">
    <location>
        <begin position="26"/>
        <end position="265"/>
    </location>
</feature>
<comment type="pathway">
    <text evidence="1 9">Porphyrin-containing compound metabolism; protoporphyrin-IX biosynthesis; coproporphyrinogen-III from 5-aminolevulinate: step 3/4.</text>
</comment>
<dbReference type="GO" id="GO:0006780">
    <property type="term" value="P:uroporphyrinogen III biosynthetic process"/>
    <property type="evidence" value="ECO:0007669"/>
    <property type="project" value="UniProtKB-UniRule"/>
</dbReference>
<keyword evidence="4 9" id="KW-0456">Lyase</keyword>
<dbReference type="InterPro" id="IPR039793">
    <property type="entry name" value="UROS/Hem4"/>
</dbReference>
<dbReference type="RefSeq" id="WP_015772736.1">
    <property type="nucleotide sequence ID" value="NC_013174.1"/>
</dbReference>
<evidence type="ECO:0000313" key="11">
    <source>
        <dbReference type="EMBL" id="ACV10125.1"/>
    </source>
</evidence>
<keyword evidence="12" id="KW-1185">Reference proteome</keyword>
<evidence type="ECO:0000256" key="5">
    <source>
        <dbReference type="ARBA" id="ARBA00023244"/>
    </source>
</evidence>
<comment type="similarity">
    <text evidence="2 9">Belongs to the uroporphyrinogen-III synthase family.</text>
</comment>
<evidence type="ECO:0000259" key="10">
    <source>
        <dbReference type="Pfam" id="PF02602"/>
    </source>
</evidence>
<dbReference type="Pfam" id="PF02602">
    <property type="entry name" value="HEM4"/>
    <property type="match status" value="1"/>
</dbReference>
<dbReference type="GO" id="GO:0004852">
    <property type="term" value="F:uroporphyrinogen-III synthase activity"/>
    <property type="evidence" value="ECO:0007669"/>
    <property type="project" value="UniProtKB-UniRule"/>
</dbReference>
<dbReference type="KEGG" id="jde:Jden_2493"/>
<protein>
    <recommendedName>
        <fullName evidence="7 9">Uroporphyrinogen-III synthase</fullName>
        <ecNumber evidence="3 9">4.2.1.75</ecNumber>
    </recommendedName>
</protein>
<evidence type="ECO:0000256" key="1">
    <source>
        <dbReference type="ARBA" id="ARBA00004772"/>
    </source>
</evidence>
<dbReference type="PANTHER" id="PTHR38042:SF1">
    <property type="entry name" value="UROPORPHYRINOGEN-III SYNTHASE, CHLOROPLASTIC"/>
    <property type="match status" value="1"/>
</dbReference>
<dbReference type="HOGENOM" id="CLU_011276_9_0_11"/>
<proteinExistence type="inferred from homology"/>
<dbReference type="Gene3D" id="3.40.50.10090">
    <property type="match status" value="2"/>
</dbReference>
<evidence type="ECO:0000256" key="6">
    <source>
        <dbReference type="ARBA" id="ARBA00037589"/>
    </source>
</evidence>
<dbReference type="STRING" id="471856.Jden_2493"/>
<organism evidence="11 12">
    <name type="scientific">Jonesia denitrificans (strain ATCC 14870 / DSM 20603 / BCRC 15368 / CIP 55.134 / JCM 11481 / NBRC 15587 / NCTC 10816 / Prevot 55134)</name>
    <name type="common">Listeria denitrificans</name>
    <dbReference type="NCBI Taxonomy" id="471856"/>
    <lineage>
        <taxon>Bacteria</taxon>
        <taxon>Bacillati</taxon>
        <taxon>Actinomycetota</taxon>
        <taxon>Actinomycetes</taxon>
        <taxon>Micrococcales</taxon>
        <taxon>Jonesiaceae</taxon>
        <taxon>Jonesia</taxon>
    </lineage>
</organism>
<evidence type="ECO:0000256" key="2">
    <source>
        <dbReference type="ARBA" id="ARBA00008133"/>
    </source>
</evidence>
<dbReference type="OrthoDB" id="9815856at2"/>
<accession>C7R377</accession>
<dbReference type="PANTHER" id="PTHR38042">
    <property type="entry name" value="UROPORPHYRINOGEN-III SYNTHASE, CHLOROPLASTIC"/>
    <property type="match status" value="1"/>
</dbReference>
<comment type="function">
    <text evidence="6 9">Catalyzes cyclization of the linear tetrapyrrole, hydroxymethylbilane, to the macrocyclic uroporphyrinogen III.</text>
</comment>
<evidence type="ECO:0000256" key="7">
    <source>
        <dbReference type="ARBA" id="ARBA00040167"/>
    </source>
</evidence>
<comment type="catalytic activity">
    <reaction evidence="8 9">
        <text>hydroxymethylbilane = uroporphyrinogen III + H2O</text>
        <dbReference type="Rhea" id="RHEA:18965"/>
        <dbReference type="ChEBI" id="CHEBI:15377"/>
        <dbReference type="ChEBI" id="CHEBI:57308"/>
        <dbReference type="ChEBI" id="CHEBI:57845"/>
        <dbReference type="EC" id="4.2.1.75"/>
    </reaction>
</comment>
<dbReference type="Proteomes" id="UP000000628">
    <property type="component" value="Chromosome"/>
</dbReference>
<dbReference type="AlphaFoldDB" id="C7R377"/>
<dbReference type="InterPro" id="IPR003754">
    <property type="entry name" value="4pyrrol_synth_uPrphyn_synth"/>
</dbReference>
<name>C7R377_JONDD</name>
<dbReference type="UniPathway" id="UPA00251">
    <property type="reaction ID" value="UER00320"/>
</dbReference>
<dbReference type="InterPro" id="IPR036108">
    <property type="entry name" value="4pyrrol_syn_uPrphyn_synt_sf"/>
</dbReference>
<evidence type="ECO:0000256" key="3">
    <source>
        <dbReference type="ARBA" id="ARBA00013109"/>
    </source>
</evidence>
<evidence type="ECO:0000313" key="12">
    <source>
        <dbReference type="Proteomes" id="UP000000628"/>
    </source>
</evidence>
<evidence type="ECO:0000256" key="8">
    <source>
        <dbReference type="ARBA" id="ARBA00048617"/>
    </source>
</evidence>
<dbReference type="SUPFAM" id="SSF69618">
    <property type="entry name" value="HemD-like"/>
    <property type="match status" value="1"/>
</dbReference>
<dbReference type="EMBL" id="CP001706">
    <property type="protein sequence ID" value="ACV10125.1"/>
    <property type="molecule type" value="Genomic_DNA"/>
</dbReference>
<dbReference type="GO" id="GO:0006782">
    <property type="term" value="P:protoporphyrinogen IX biosynthetic process"/>
    <property type="evidence" value="ECO:0007669"/>
    <property type="project" value="UniProtKB-UniRule"/>
</dbReference>
<gene>
    <name evidence="11" type="ordered locus">Jden_2493</name>
</gene>
<dbReference type="CDD" id="cd06578">
    <property type="entry name" value="HemD"/>
    <property type="match status" value="1"/>
</dbReference>
<evidence type="ECO:0000256" key="9">
    <source>
        <dbReference type="RuleBase" id="RU366031"/>
    </source>
</evidence>
<evidence type="ECO:0000256" key="4">
    <source>
        <dbReference type="ARBA" id="ARBA00023239"/>
    </source>
</evidence>
<reference evidence="11 12" key="1">
    <citation type="journal article" date="2009" name="Stand. Genomic Sci.">
        <title>Complete genome sequence of Jonesia denitrificans type strain (Prevot 55134).</title>
        <authorList>
            <person name="Pukall R."/>
            <person name="Gehrich-Schroter G."/>
            <person name="Lapidus A."/>
            <person name="Nolan M."/>
            <person name="Glavina Del Rio T."/>
            <person name="Lucas S."/>
            <person name="Chen F."/>
            <person name="Tice H."/>
            <person name="Pitluck S."/>
            <person name="Cheng J.F."/>
            <person name="Copeland A."/>
            <person name="Saunders E."/>
            <person name="Brettin T."/>
            <person name="Detter J.C."/>
            <person name="Bruce D."/>
            <person name="Goodwin L."/>
            <person name="Pati A."/>
            <person name="Ivanova N."/>
            <person name="Mavromatis K."/>
            <person name="Ovchinnikova G."/>
            <person name="Chen A."/>
            <person name="Palaniappan K."/>
            <person name="Land M."/>
            <person name="Hauser L."/>
            <person name="Chang Y.J."/>
            <person name="Jeffries C.D."/>
            <person name="Chain P."/>
            <person name="Goker M."/>
            <person name="Bristow J."/>
            <person name="Eisen J.A."/>
            <person name="Markowitz V."/>
            <person name="Hugenholtz P."/>
            <person name="Kyrpides N.C."/>
            <person name="Klenk H.P."/>
            <person name="Han C."/>
        </authorList>
    </citation>
    <scope>NUCLEOTIDE SEQUENCE [LARGE SCALE GENOMIC DNA]</scope>
    <source>
        <strain evidence="12">ATCC 14870 / DSM 20603 / BCRC 15368 / CIP 55.134 / JCM 11481 / NBRC 15587 / NCTC 10816 / Prevot 55134</strain>
    </source>
</reference>
<keyword evidence="5 9" id="KW-0627">Porphyrin biosynthesis</keyword>